<dbReference type="Proteomes" id="UP001141327">
    <property type="component" value="Unassembled WGS sequence"/>
</dbReference>
<name>A0ABQ8U8W7_9EUKA</name>
<dbReference type="InterPro" id="IPR032675">
    <property type="entry name" value="LRR_dom_sf"/>
</dbReference>
<protein>
    <submittedName>
        <fullName evidence="1">Uncharacterized protein</fullName>
    </submittedName>
</protein>
<sequence>MSGRSGPWLFRNYFDLCQAALASENLNERSGTASQVEALLRDIASLPASPESRLAWLHARVGPPGRLRPRIGHDTPPVRAITPSIALGNPALAQGFGWAVAVALEAEKNSATSSKRPRDDPDTHDPPFTLWLVRTASMLAARTPALCLGIVRPLVGLVADPKMAANLDIVSDFLEAISPLTASPGLWEQAHVADALAAILTAHPTMGTDRPALAQRLGLMRWPDLGSSPTMAIGSPALAEQLLRILSLKADAAGSVLPPAHTTTRGANNPATRQPPTSSLVQLAVSLVRHFASNPTCAPAHPALAQELLRVVADLTDASECRPALMQAGAATLAGRLVSACHPNTLAATNPDLAQHLIRVTVALFTDPCRHTPVLVQLTGALVEHLALATAHPALAQKLLGIIATLAGTPRCGPLFQHTRWAEAVAIQLGSPAMRTDPAFAQQLFRALFHLAATPGFERQFAQRVSPLLWDWLNATSGSQPFNAMKFLEALDRPCFDGSEWCRLPTRVFVPGTPVPVREPDPAPRLNKAFDLLVLPDEMLANLFRASADPLGTYLLLIGLTHRFRAALRGTPVELAFHEDPDLAPEEAAPLPTTEALAAIVGPCKDLRTLALPRVPLPEYCECSFRPAGPRGPLLDSGELTRGCPWIGEAFKGHERLERLELPVTRPFLPLLPTIVALLPGLQSLRLDTSWLQGATFHPGPVAAKLTHLTCAGPQIDEGELLRGHLLGKLDELRLLSAPPSEGWMAALTHSADRLGSLSLVVGPDTLDLLVPALPTMPRLTRLEMTCNPGVGLELCSLLPPLLPGLQALALRLLVGDHDDARLHPAPDRQHVLDCPALDELVLPTGGFARLELGCPRLTSLEGPARAPAHYNLPCPSGLARVVLHSAPTTGDHPDHTAAWLAAAPRLREYASDAPCPAPAPLWASRMLTRLRVDLDVAAFPLRLPMQLEHLVADLSTEEEGAGAPRGGELALAGPGLRCLTMRHGPSYCRLALHCPALEVLRLEMPDLRAFRMDPGVTPPLRSLSLQALGRVSFKPEPAALLDFLARHGDRLRHLALSQFYCFPAWPQLAAALGRLPRLSVLHLARRRFGTVALACPRLRICYLSPKTGGPVVLNCPALETIHGAQSRKDRVMAAAAIHEPRGLRKRDRRG</sequence>
<proteinExistence type="predicted"/>
<dbReference type="EMBL" id="JAPMOS010000094">
    <property type="protein sequence ID" value="KAJ4455756.1"/>
    <property type="molecule type" value="Genomic_DNA"/>
</dbReference>
<dbReference type="Gene3D" id="3.80.10.10">
    <property type="entry name" value="Ribonuclease Inhibitor"/>
    <property type="match status" value="1"/>
</dbReference>
<organism evidence="1 2">
    <name type="scientific">Paratrimastix pyriformis</name>
    <dbReference type="NCBI Taxonomy" id="342808"/>
    <lineage>
        <taxon>Eukaryota</taxon>
        <taxon>Metamonada</taxon>
        <taxon>Preaxostyla</taxon>
        <taxon>Paratrimastigidae</taxon>
        <taxon>Paratrimastix</taxon>
    </lineage>
</organism>
<evidence type="ECO:0000313" key="1">
    <source>
        <dbReference type="EMBL" id="KAJ4455756.1"/>
    </source>
</evidence>
<reference evidence="1" key="1">
    <citation type="journal article" date="2022" name="bioRxiv">
        <title>Genomics of Preaxostyla Flagellates Illuminates Evolutionary Transitions and the Path Towards Mitochondrial Loss.</title>
        <authorList>
            <person name="Novak L.V.F."/>
            <person name="Treitli S.C."/>
            <person name="Pyrih J."/>
            <person name="Halakuc P."/>
            <person name="Pipaliya S.V."/>
            <person name="Vacek V."/>
            <person name="Brzon O."/>
            <person name="Soukal P."/>
            <person name="Eme L."/>
            <person name="Dacks J.B."/>
            <person name="Karnkowska A."/>
            <person name="Elias M."/>
            <person name="Hampl V."/>
        </authorList>
    </citation>
    <scope>NUCLEOTIDE SEQUENCE</scope>
    <source>
        <strain evidence="1">RCP-MX</strain>
    </source>
</reference>
<dbReference type="SUPFAM" id="SSF52058">
    <property type="entry name" value="L domain-like"/>
    <property type="match status" value="1"/>
</dbReference>
<evidence type="ECO:0000313" key="2">
    <source>
        <dbReference type="Proteomes" id="UP001141327"/>
    </source>
</evidence>
<gene>
    <name evidence="1" type="ORF">PAPYR_9254</name>
</gene>
<keyword evidence="2" id="KW-1185">Reference proteome</keyword>
<accession>A0ABQ8U8W7</accession>
<comment type="caution">
    <text evidence="1">The sequence shown here is derived from an EMBL/GenBank/DDBJ whole genome shotgun (WGS) entry which is preliminary data.</text>
</comment>